<proteinExistence type="predicted"/>
<keyword evidence="3" id="KW-1185">Reference proteome</keyword>
<name>A0ABT2HTL6_9MICC</name>
<dbReference type="Proteomes" id="UP001205046">
    <property type="component" value="Unassembled WGS sequence"/>
</dbReference>
<evidence type="ECO:0000256" key="1">
    <source>
        <dbReference type="SAM" id="Phobius"/>
    </source>
</evidence>
<gene>
    <name evidence="2" type="ORF">M3B43_12085</name>
</gene>
<accession>A0ABT2HTL6</accession>
<protein>
    <submittedName>
        <fullName evidence="2">Uncharacterized protein</fullName>
    </submittedName>
</protein>
<dbReference type="EMBL" id="JALXMO010000064">
    <property type="protein sequence ID" value="MCT1608037.1"/>
    <property type="molecule type" value="Genomic_DNA"/>
</dbReference>
<keyword evidence="1" id="KW-1133">Transmembrane helix</keyword>
<evidence type="ECO:0000313" key="3">
    <source>
        <dbReference type="Proteomes" id="UP001205046"/>
    </source>
</evidence>
<comment type="caution">
    <text evidence="2">The sequence shown here is derived from an EMBL/GenBank/DDBJ whole genome shotgun (WGS) entry which is preliminary data.</text>
</comment>
<sequence length="212" mass="21400">MGAYDHAPASNTPAVRTIRGVLAASAAVSAAALAHSVAGHHPPHALVILLALAVSIPLSVALSKVALSRSRLAAAVLGSQVVLHGLFELLSAPAAVPLSVIDGAHAHHQQSGLGVTPGPAHTHLSAAEPGMAAAHAVAAAGTYLVLRRGEVILHALIGLLSLQPVRLLLEIPAAVPVAPLTASAGWQLWQPLSLWLGQGPRTLRGPPLLVSS</sequence>
<keyword evidence="1" id="KW-0472">Membrane</keyword>
<reference evidence="2 3" key="1">
    <citation type="submission" date="2022-04" db="EMBL/GenBank/DDBJ databases">
        <title>Human microbiome associated bacterial genomes.</title>
        <authorList>
            <person name="Sandstrom S."/>
            <person name="Salamzade R."/>
            <person name="Kalan L.R."/>
        </authorList>
    </citation>
    <scope>NUCLEOTIDE SEQUENCE [LARGE SCALE GENOMIC DNA]</scope>
    <source>
        <strain evidence="3">p3-SID767</strain>
    </source>
</reference>
<evidence type="ECO:0000313" key="2">
    <source>
        <dbReference type="EMBL" id="MCT1608037.1"/>
    </source>
</evidence>
<dbReference type="RefSeq" id="WP_260074127.1">
    <property type="nucleotide sequence ID" value="NZ_JALXMO010000064.1"/>
</dbReference>
<feature type="transmembrane region" description="Helical" evidence="1">
    <location>
        <begin position="44"/>
        <end position="62"/>
    </location>
</feature>
<feature type="transmembrane region" description="Helical" evidence="1">
    <location>
        <begin position="20"/>
        <end position="38"/>
    </location>
</feature>
<keyword evidence="1" id="KW-0812">Transmembrane</keyword>
<organism evidence="2 3">
    <name type="scientific">Nesterenkonia massiliensis</name>
    <dbReference type="NCBI Taxonomy" id="1232429"/>
    <lineage>
        <taxon>Bacteria</taxon>
        <taxon>Bacillati</taxon>
        <taxon>Actinomycetota</taxon>
        <taxon>Actinomycetes</taxon>
        <taxon>Micrococcales</taxon>
        <taxon>Micrococcaceae</taxon>
        <taxon>Nesterenkonia</taxon>
    </lineage>
</organism>